<gene>
    <name evidence="1" type="ORF">ADK38_11765</name>
</gene>
<dbReference type="SUPFAM" id="SSF52833">
    <property type="entry name" value="Thioredoxin-like"/>
    <property type="match status" value="1"/>
</dbReference>
<dbReference type="Proteomes" id="UP000037020">
    <property type="component" value="Unassembled WGS sequence"/>
</dbReference>
<evidence type="ECO:0000313" key="2">
    <source>
        <dbReference type="Proteomes" id="UP000037020"/>
    </source>
</evidence>
<proteinExistence type="predicted"/>
<comment type="caution">
    <text evidence="1">The sequence shown here is derived from an EMBL/GenBank/DDBJ whole genome shotgun (WGS) entry which is preliminary data.</text>
</comment>
<dbReference type="EMBL" id="LGUT01000983">
    <property type="protein sequence ID" value="KOG89885.1"/>
    <property type="molecule type" value="Genomic_DNA"/>
</dbReference>
<evidence type="ECO:0000313" key="1">
    <source>
        <dbReference type="EMBL" id="KOG89885.1"/>
    </source>
</evidence>
<organism evidence="1 2">
    <name type="scientific">Streptomyces varsoviensis</name>
    <dbReference type="NCBI Taxonomy" id="67373"/>
    <lineage>
        <taxon>Bacteria</taxon>
        <taxon>Bacillati</taxon>
        <taxon>Actinomycetota</taxon>
        <taxon>Actinomycetes</taxon>
        <taxon>Kitasatosporales</taxon>
        <taxon>Streptomycetaceae</taxon>
        <taxon>Streptomyces</taxon>
    </lineage>
</organism>
<protein>
    <recommendedName>
        <fullName evidence="3">Thioredoxin domain-containing protein</fullName>
    </recommendedName>
</protein>
<name>A0ABR5J908_9ACTN</name>
<dbReference type="RefSeq" id="WP_037962351.1">
    <property type="nucleotide sequence ID" value="NZ_JBIRHZ010000007.1"/>
</dbReference>
<evidence type="ECO:0008006" key="3">
    <source>
        <dbReference type="Google" id="ProtNLM"/>
    </source>
</evidence>
<dbReference type="Gene3D" id="3.40.30.10">
    <property type="entry name" value="Glutaredoxin"/>
    <property type="match status" value="1"/>
</dbReference>
<reference evidence="1 2" key="1">
    <citation type="submission" date="2015-07" db="EMBL/GenBank/DDBJ databases">
        <authorList>
            <person name="Ju K.-S."/>
            <person name="Doroghazi J.R."/>
            <person name="Metcalf W.W."/>
        </authorList>
    </citation>
    <scope>NUCLEOTIDE SEQUENCE [LARGE SCALE GENOMIC DNA]</scope>
    <source>
        <strain evidence="1 2">NRRL B-3589</strain>
    </source>
</reference>
<keyword evidence="2" id="KW-1185">Reference proteome</keyword>
<accession>A0ABR5J908</accession>
<dbReference type="InterPro" id="IPR036249">
    <property type="entry name" value="Thioredoxin-like_sf"/>
</dbReference>
<sequence length="207" mass="20136">MAYLIAAVVLVGALCLLDLLLTVGLIRRLRAQQAARPPAAGAVERELDDGMLPPGAIVGAFEVRTADGGTLRRGDLGTGTVVAFLSPGCPPCHAQLPRVAAALAAAPAPGAGGPGGAGGTGGTGGTGGGGVIAVVAGGADGDAETERMVSELGPLARVVRESIAGPVTEAFGVRAFPSMCRVRAAGDVLVVEAVGEHVLPAPAPVAS</sequence>